<dbReference type="Proteomes" id="UP000736164">
    <property type="component" value="Unassembled WGS sequence"/>
</dbReference>
<evidence type="ECO:0000313" key="15">
    <source>
        <dbReference type="EMBL" id="MBN3318405.1"/>
    </source>
</evidence>
<reference evidence="15" key="1">
    <citation type="journal article" date="2021" name="Cell">
        <title>Tracing the genetic footprints of vertebrate landing in non-teleost ray-finned fishes.</title>
        <authorList>
            <person name="Bi X."/>
            <person name="Wang K."/>
            <person name="Yang L."/>
            <person name="Pan H."/>
            <person name="Jiang H."/>
            <person name="Wei Q."/>
            <person name="Fang M."/>
            <person name="Yu H."/>
            <person name="Zhu C."/>
            <person name="Cai Y."/>
            <person name="He Y."/>
            <person name="Gan X."/>
            <person name="Zeng H."/>
            <person name="Yu D."/>
            <person name="Zhu Y."/>
            <person name="Jiang H."/>
            <person name="Qiu Q."/>
            <person name="Yang H."/>
            <person name="Zhang Y.E."/>
            <person name="Wang W."/>
            <person name="Zhu M."/>
            <person name="He S."/>
            <person name="Zhang G."/>
        </authorList>
    </citation>
    <scope>NUCLEOTIDE SEQUENCE</scope>
    <source>
        <strain evidence="15">Allg_001</strain>
    </source>
</reference>
<comment type="subunit">
    <text evidence="2">Homodimer.</text>
</comment>
<feature type="non-terminal residue" evidence="15">
    <location>
        <position position="1"/>
    </location>
</feature>
<dbReference type="PANTHER" id="PTHR11751">
    <property type="entry name" value="ALANINE AMINOTRANSFERASE"/>
    <property type="match status" value="1"/>
</dbReference>
<dbReference type="InterPro" id="IPR015421">
    <property type="entry name" value="PyrdxlP-dep_Trfase_major"/>
</dbReference>
<evidence type="ECO:0000256" key="10">
    <source>
        <dbReference type="ARBA" id="ARBA00053077"/>
    </source>
</evidence>
<dbReference type="InterPro" id="IPR045088">
    <property type="entry name" value="ALAT1/2-like"/>
</dbReference>
<evidence type="ECO:0000256" key="5">
    <source>
        <dbReference type="ARBA" id="ARBA00022898"/>
    </source>
</evidence>
<organism evidence="15 16">
    <name type="scientific">Atractosteus spatula</name>
    <name type="common">Alligator gar</name>
    <name type="synonym">Lepisosteus spatula</name>
    <dbReference type="NCBI Taxonomy" id="7917"/>
    <lineage>
        <taxon>Eukaryota</taxon>
        <taxon>Metazoa</taxon>
        <taxon>Chordata</taxon>
        <taxon>Craniata</taxon>
        <taxon>Vertebrata</taxon>
        <taxon>Euteleostomi</taxon>
        <taxon>Actinopterygii</taxon>
        <taxon>Neopterygii</taxon>
        <taxon>Holostei</taxon>
        <taxon>Semionotiformes</taxon>
        <taxon>Lepisosteidae</taxon>
        <taxon>Atractosteus</taxon>
    </lineage>
</organism>
<evidence type="ECO:0000256" key="3">
    <source>
        <dbReference type="ARBA" id="ARBA00022576"/>
    </source>
</evidence>
<dbReference type="InterPro" id="IPR004839">
    <property type="entry name" value="Aminotransferase_I/II_large"/>
</dbReference>
<dbReference type="GO" id="GO:0042853">
    <property type="term" value="P:L-alanine catabolic process"/>
    <property type="evidence" value="ECO:0007669"/>
    <property type="project" value="UniProtKB-UniPathway"/>
</dbReference>
<keyword evidence="5" id="KW-0663">Pyridoxal phosphate</keyword>
<dbReference type="FunFam" id="3.40.640.10:FF:000226">
    <property type="entry name" value="Alanine aminotransferase 2"/>
    <property type="match status" value="1"/>
</dbReference>
<dbReference type="AlphaFoldDB" id="A0A8J7NV67"/>
<dbReference type="EC" id="2.6.1.2" evidence="8"/>
<dbReference type="PANTHER" id="PTHR11751:SF311">
    <property type="entry name" value="ALANINE AMINOTRANSFERASE 2"/>
    <property type="match status" value="1"/>
</dbReference>
<dbReference type="Pfam" id="PF00155">
    <property type="entry name" value="Aminotran_1_2"/>
    <property type="match status" value="1"/>
</dbReference>
<comment type="caution">
    <text evidence="15">The sequence shown here is derived from an EMBL/GenBank/DDBJ whole genome shotgun (WGS) entry which is preliminary data.</text>
</comment>
<evidence type="ECO:0000256" key="12">
    <source>
        <dbReference type="ARBA" id="ARBA00080230"/>
    </source>
</evidence>
<feature type="domain" description="Aminotransferase class I/classII large" evidence="14">
    <location>
        <begin position="153"/>
        <end position="535"/>
    </location>
</feature>
<evidence type="ECO:0000256" key="13">
    <source>
        <dbReference type="ARBA" id="ARBA00082840"/>
    </source>
</evidence>
<sequence length="555" mass="61807">MHRFQVMANRSLIAGVFDHCSCIVRMNAVKTPCSIQPLKLKRHVIELQGVRRLSTAEASVAARENGRIREKILTMETMNPQIKTVEYAVRGPIVIKAGEIERELQEGVKKPFTEVIKANIGDAHAMGQKPITFLRQVVALCTCPELLDSPAFPEDAKKRARRILQSCGGNSLGSYSASQGLDCIRENIALYMEQRDRGVPANPDNIYLTTGASDGIVSILKLLVAGEGLSRTGVMIPIPQYPLYSAAISELGAVQVNYYLDEEHCWALDVNELHKALSAARKYCNPKVLCIINPGNPTGQVQSKKCIEDVIHFAYEEKLFILSDEVYQDNIYSPECQFHSFKKVLYEMGPEYFNTVELASFHSTSKGYMGECGFRGGYMEVINLDPEVKAQMVKLLSVRLCPPVSGQAAMDVIVNPPRPGEPSFEQFIQEKNAVLNTLAEKAKLTEKILNTLPGIKCNPLQGAMYAFPRIFIPPKAVEEAKALGMPPDMLYCLKLLEETGICIVPGSGFGQKEGTYHFRMTILPPTEKLKLLLEKVRDFHIKFLQEYSTLDSTPR</sequence>
<dbReference type="InterPro" id="IPR015424">
    <property type="entry name" value="PyrdxlP-dep_Trfase"/>
</dbReference>
<proteinExistence type="inferred from homology"/>
<dbReference type="Gene3D" id="1.10.287.1970">
    <property type="match status" value="1"/>
</dbReference>
<dbReference type="FunFam" id="1.10.287.1970:FF:000001">
    <property type="entry name" value="Alanine aminotransferase 2"/>
    <property type="match status" value="1"/>
</dbReference>
<evidence type="ECO:0000313" key="16">
    <source>
        <dbReference type="Proteomes" id="UP000736164"/>
    </source>
</evidence>
<comment type="catalytic activity">
    <reaction evidence="9">
        <text>L-alanine + 2-oxoglutarate = pyruvate + L-glutamate</text>
        <dbReference type="Rhea" id="RHEA:19453"/>
        <dbReference type="ChEBI" id="CHEBI:15361"/>
        <dbReference type="ChEBI" id="CHEBI:16810"/>
        <dbReference type="ChEBI" id="CHEBI:29985"/>
        <dbReference type="ChEBI" id="CHEBI:57972"/>
        <dbReference type="EC" id="2.6.1.2"/>
    </reaction>
</comment>
<dbReference type="GO" id="GO:0030170">
    <property type="term" value="F:pyridoxal phosphate binding"/>
    <property type="evidence" value="ECO:0007669"/>
    <property type="project" value="InterPro"/>
</dbReference>
<dbReference type="EMBL" id="JAAWVO010039665">
    <property type="protein sequence ID" value="MBN3318405.1"/>
    <property type="molecule type" value="Genomic_DNA"/>
</dbReference>
<dbReference type="GO" id="GO:0005737">
    <property type="term" value="C:cytoplasm"/>
    <property type="evidence" value="ECO:0007669"/>
    <property type="project" value="UniProtKB-ARBA"/>
</dbReference>
<evidence type="ECO:0000256" key="11">
    <source>
        <dbReference type="ARBA" id="ARBA00076221"/>
    </source>
</evidence>
<gene>
    <name evidence="15" type="primary">Gpt2_0</name>
    <name evidence="15" type="ORF">GTO95_0005914</name>
</gene>
<comment type="function">
    <text evidence="10">Catalyzes the reversible transamination between alanine and 2-oxoglutarate to form pyruvate and glutamate.</text>
</comment>
<evidence type="ECO:0000256" key="9">
    <source>
        <dbReference type="ARBA" id="ARBA00047412"/>
    </source>
</evidence>
<dbReference type="CDD" id="cd00609">
    <property type="entry name" value="AAT_like"/>
    <property type="match status" value="1"/>
</dbReference>
<evidence type="ECO:0000256" key="7">
    <source>
        <dbReference type="ARBA" id="ARBA00025785"/>
    </source>
</evidence>
<evidence type="ECO:0000256" key="6">
    <source>
        <dbReference type="ARBA" id="ARBA00025708"/>
    </source>
</evidence>
<keyword evidence="3 15" id="KW-0032">Aminotransferase</keyword>
<comment type="cofactor">
    <cofactor evidence="1">
        <name>pyridoxal 5'-phosphate</name>
        <dbReference type="ChEBI" id="CHEBI:597326"/>
    </cofactor>
</comment>
<evidence type="ECO:0000256" key="8">
    <source>
        <dbReference type="ARBA" id="ARBA00026106"/>
    </source>
</evidence>
<evidence type="ECO:0000259" key="14">
    <source>
        <dbReference type="Pfam" id="PF00155"/>
    </source>
</evidence>
<dbReference type="Gene3D" id="3.40.640.10">
    <property type="entry name" value="Type I PLP-dependent aspartate aminotransferase-like (Major domain)"/>
    <property type="match status" value="1"/>
</dbReference>
<evidence type="ECO:0000256" key="2">
    <source>
        <dbReference type="ARBA" id="ARBA00011738"/>
    </source>
</evidence>
<dbReference type="GO" id="GO:0004021">
    <property type="term" value="F:L-alanine:2-oxoglutarate aminotransferase activity"/>
    <property type="evidence" value="ECO:0007669"/>
    <property type="project" value="UniProtKB-EC"/>
</dbReference>
<dbReference type="UniPathway" id="UPA00528">
    <property type="reaction ID" value="UER00586"/>
</dbReference>
<evidence type="ECO:0000256" key="1">
    <source>
        <dbReference type="ARBA" id="ARBA00001933"/>
    </source>
</evidence>
<dbReference type="FunFam" id="3.90.1150.10:FF:000345">
    <property type="entry name" value="Alanine aminotransferase 2"/>
    <property type="match status" value="1"/>
</dbReference>
<evidence type="ECO:0000256" key="4">
    <source>
        <dbReference type="ARBA" id="ARBA00022679"/>
    </source>
</evidence>
<dbReference type="SUPFAM" id="SSF53383">
    <property type="entry name" value="PLP-dependent transferases"/>
    <property type="match status" value="1"/>
</dbReference>
<keyword evidence="16" id="KW-1185">Reference proteome</keyword>
<dbReference type="Gene3D" id="3.90.1150.10">
    <property type="entry name" value="Aspartate Aminotransferase, domain 1"/>
    <property type="match status" value="1"/>
</dbReference>
<comment type="pathway">
    <text evidence="6">Amino-acid degradation; L-alanine degradation via transaminase pathway; pyruvate from L-alanine: step 1/1.</text>
</comment>
<feature type="non-terminal residue" evidence="15">
    <location>
        <position position="555"/>
    </location>
</feature>
<name>A0A8J7NV67_ATRSP</name>
<keyword evidence="4" id="KW-0808">Transferase</keyword>
<accession>A0A8J7NV67</accession>
<protein>
    <recommendedName>
        <fullName evidence="8">alanine transaminase</fullName>
        <ecNumber evidence="8">2.6.1.2</ecNumber>
    </recommendedName>
    <alternativeName>
        <fullName evidence="12">Glutamate pyruvate transaminase 2</fullName>
    </alternativeName>
    <alternativeName>
        <fullName evidence="11">Glutamic--alanine transaminase 2</fullName>
    </alternativeName>
    <alternativeName>
        <fullName evidence="13">Glutamic--pyruvic transaminase 2</fullName>
    </alternativeName>
</protein>
<comment type="similarity">
    <text evidence="7">Belongs to the class-I pyridoxal-phosphate-dependent aminotransferase family. Alanine aminotransferase subfamily.</text>
</comment>
<dbReference type="InterPro" id="IPR015422">
    <property type="entry name" value="PyrdxlP-dep_Trfase_small"/>
</dbReference>